<keyword evidence="2" id="KW-0067">ATP-binding</keyword>
<feature type="region of interest" description="Disordered" evidence="5">
    <location>
        <begin position="3043"/>
        <end position="3063"/>
    </location>
</feature>
<feature type="region of interest" description="Disordered" evidence="5">
    <location>
        <begin position="1"/>
        <end position="22"/>
    </location>
</feature>
<feature type="coiled-coil region" evidence="4">
    <location>
        <begin position="223"/>
        <end position="261"/>
    </location>
</feature>
<dbReference type="PROSITE" id="PS50848">
    <property type="entry name" value="START"/>
    <property type="match status" value="1"/>
</dbReference>
<feature type="compositionally biased region" description="Polar residues" evidence="5">
    <location>
        <begin position="2950"/>
        <end position="2965"/>
    </location>
</feature>
<proteinExistence type="predicted"/>
<keyword evidence="1" id="KW-0547">Nucleotide-binding</keyword>
<feature type="compositionally biased region" description="Polar residues" evidence="5">
    <location>
        <begin position="498"/>
        <end position="510"/>
    </location>
</feature>
<dbReference type="InterPro" id="IPR008984">
    <property type="entry name" value="SMAD_FHA_dom_sf"/>
</dbReference>
<evidence type="ECO:0000313" key="7">
    <source>
        <dbReference type="Ensembl" id="ENSSFOP00015008977.2"/>
    </source>
</evidence>
<feature type="region of interest" description="Disordered" evidence="5">
    <location>
        <begin position="2950"/>
        <end position="2971"/>
    </location>
</feature>
<evidence type="ECO:0000313" key="8">
    <source>
        <dbReference type="Proteomes" id="UP000694397"/>
    </source>
</evidence>
<dbReference type="Ensembl" id="ENSSFOT00015009102.2">
    <property type="protein sequence ID" value="ENSSFOP00015008977.2"/>
    <property type="gene ID" value="ENSSFOG00015005854.2"/>
</dbReference>
<feature type="region of interest" description="Disordered" evidence="5">
    <location>
        <begin position="3429"/>
        <end position="3458"/>
    </location>
</feature>
<dbReference type="Gene3D" id="3.30.530.20">
    <property type="match status" value="1"/>
</dbReference>
<dbReference type="PANTHER" id="PTHR47117">
    <property type="entry name" value="STAR-RELATED LIPID TRANSFER PROTEIN 9"/>
    <property type="match status" value="1"/>
</dbReference>
<dbReference type="GeneTree" id="ENSGT00940000164613"/>
<evidence type="ECO:0000256" key="3">
    <source>
        <dbReference type="ARBA" id="ARBA00023175"/>
    </source>
</evidence>
<feature type="compositionally biased region" description="Polar residues" evidence="5">
    <location>
        <begin position="751"/>
        <end position="775"/>
    </location>
</feature>
<dbReference type="Pfam" id="PF01852">
    <property type="entry name" value="START"/>
    <property type="match status" value="1"/>
</dbReference>
<dbReference type="InterPro" id="IPR002913">
    <property type="entry name" value="START_lipid-bd_dom"/>
</dbReference>
<name>A0A8C9R596_SCLFO</name>
<dbReference type="Proteomes" id="UP000694397">
    <property type="component" value="Chromosome 15"/>
</dbReference>
<evidence type="ECO:0000256" key="4">
    <source>
        <dbReference type="SAM" id="Coils"/>
    </source>
</evidence>
<feature type="region of interest" description="Disordered" evidence="5">
    <location>
        <begin position="701"/>
        <end position="723"/>
    </location>
</feature>
<dbReference type="GO" id="GO:0008289">
    <property type="term" value="F:lipid binding"/>
    <property type="evidence" value="ECO:0007669"/>
    <property type="project" value="InterPro"/>
</dbReference>
<evidence type="ECO:0000259" key="6">
    <source>
        <dbReference type="PROSITE" id="PS50848"/>
    </source>
</evidence>
<dbReference type="SUPFAM" id="SSF49879">
    <property type="entry name" value="SMAD/FHA domain"/>
    <property type="match status" value="1"/>
</dbReference>
<reference evidence="7" key="2">
    <citation type="submission" date="2025-08" db="UniProtKB">
        <authorList>
            <consortium name="Ensembl"/>
        </authorList>
    </citation>
    <scope>IDENTIFICATION</scope>
</reference>
<reference evidence="7 8" key="1">
    <citation type="submission" date="2019-04" db="EMBL/GenBank/DDBJ databases">
        <authorList>
            <consortium name="Wellcome Sanger Institute Data Sharing"/>
        </authorList>
    </citation>
    <scope>NUCLEOTIDE SEQUENCE [LARGE SCALE GENOMIC DNA]</scope>
</reference>
<feature type="domain" description="START" evidence="6">
    <location>
        <begin position="3734"/>
        <end position="3859"/>
    </location>
</feature>
<dbReference type="PANTHER" id="PTHR47117:SF1">
    <property type="entry name" value="STAR-RELATED LIPID TRANSFER PROTEIN 9"/>
    <property type="match status" value="1"/>
</dbReference>
<feature type="compositionally biased region" description="Polar residues" evidence="5">
    <location>
        <begin position="2166"/>
        <end position="2175"/>
    </location>
</feature>
<sequence>MLLSFEMQRNSSPSLSDDRDGSFSDIVLQNELKVEQLTKDWSERWHDQKELLEQYSVDIDRDRAGFLIRSLLPHLIALDQDVLNTGVTFYHLREGITKIGPHDLDDEPQIVLQGEARCEIVNQSGVVILKPVSGTVCMVNGREVTEPYRLAQGAIITLGDVQKFRFNHPAEAAILRARRRASEGVLGCFSLDLSHLAPDTRVERDSSWEQGDDGQRAVPWKRVEEQQRYVQCLREEIQVEQQRAELDLEREQAHLRQQHREIQQWVLQEKQRLSADGKRITEEPGVQSDLNLQSHPKGLEFSGPEVEVTDKVVGARKQVVQEELLRHHALRRAESRVRQKRLRYQLQRIARKRLLLEAKRELQRLETALSPEAPSSPEPVFPMKTRAPAHHALRRHSFSADLLSRLYPKHTPIFSHFLRRNKSLELSSSLWRGVGSQKWVSDEFLPSRKMRNRANTLPSGSELRCATRTNSLENLRAAIPHSASTSSGMRERTKSRLIESSQEQRPQTDSLEPPRNGPKKTLLAVSKSNTSHFPPKISKSFSQGSKGLERIRKVFAQSAGPGIRNALSKLFRKPPSRFVAARVTKSINNTAGQFSGNKESERNIQLEVKKTEKSKVKVAFSCENLEQVALSKRVGKRRWHSEEALTKVVLQTKGQPSFPGWLEKTKLEDKEGSSDCDSSYSLDSLSSAYATALTEQLRQADFEQSGDESKSEPESVDSQISKDSLVIEGSSKITVKPKKFKQTLSSLSYTHVKTDSGSTVEKKSVNLSSTGSSASDEMPAEAYWRLHSSPKPKHGGKAESRTEVVNQQVMGSEHRGPESKTSEELADGWSVAGCDPHLFTCAKEPESLHVLTHPWSSTNNTNNPRVCEDPMAAIQQIKSRPKYNGNNLQCRVDLSDRLNSDGNKPICVSDCMDGENITVMQELCNSDNSDHLLVGMLGDEKISTLRNTAIQQDSVSSEISNFQGSSNIESSVMIAVEETLEKKACSIRKQGSEPISSSCGTNLYKHADSPSLICKHHNFPLDCSPVPLQNSETLQVAHSSERWNVDVDNVGLSSTNVHSSYEVMTLQMESTAKKEKGNSLSTEPSTVFPEPVTMVKYDVNTVDDSDEKGTADSMASEQSLFREGKYSLMITDAWSSTETSDSPRTHEGEVGQSSPLCGISCQSSLDFSRSFFRSDSQPFSTSDCTDKENATVMQQESLDSEKSADNSQISGMFEDSYIQKIQNIHPSANVMIKQESVNYNNDFEGCLDPEIVAIKVEDTVILETCEKQRQTEGNKMENSSSDTYQQKFKDVTFLNKTNNFGPDSVLLQIPDTLRFSPSVLECVDHTILSRNSTSDSLCKDVYPSAEAKPIKCGSNAEASKSHEGSQIGGGNMVGFQPLAVSICDRKTLDTDAEKSDAVTILSFSSKQCDKDLLPKLNTLNGLDCCEENLTERSEIVVLNQCNYTNNNTTSENSKEDKILHVCSQKGEKSQGERWRTIQTIHSIQNANECQRLDGLIETKVQNVNVFCVPVNQEKDLNDNQDIDNVVKNTVDKDPHKPEHDLHADKEDARVKIDLEQTYRPEVEVQSSEQDINQSAPSCVPNPSLPYSVYSFKDTRKCNLDAFNTTKENAFFSATLLSDLENEVKNCSSELRPVAWNECKDTPTHNSSENLEQHIFMQTLPRRNVSVSEFRKVNKCQQSHEDFPDFKQATKNPSVVKNYFKSCNSCIPMESVDISLSNYDGTHSINIDQVALHPASVMQRGKSRFFGYCGKDNSGDTTLSSVDQKISEVVQEHLSVNLNEFVETRNNDKREAKTCDLNLHKNKTMSKEKEPISLCGVEKHFFARNQATAPLIVRNSFQTQDVNNVYGHLNMPSVTPTELTDCPVSPVHSHLSEVFEGDFPRGDAASVEKRDLLMRSLPSQFQDQRDLKTVVSHIPKKNAASGNADHSSQEKDLDVLSNEKINYVHIGNIFKEKGINSSITKTEEPQSNEVVVTNKLQSELESNQSNTAKNEEPATNFWQNQKESSDLIADHQTGTELLTERVFNYEAISMAMCMNDVRSAHSSQSHFEGCQCCNLARKGLLNKPEMQTEANCQRSVFTSDEACPIPETKEVERNSLPDAEDSSAVLTQLLYKISPSFSDGAGTDDYLDVCMPSWAGLYKKVLEPNTERPPQIKTLSELVEIAEPAVSSANTGQDFSTNRESEDTNRENNTVCRLDSQHAKLPCEDSLKNMSVEYLSSPDAWPLDSDVLNFHYRDKTEIIPCKELLDKTEFVTQSLAISSEIMKSCSQCSSMDGVNEKYLEEEGYNKNSNSLTLNKDTHSYVMEQTENEFFETNCTKTKSTVETFQERAVNKQASNSEVISEKFLDVVKANAVSSFSYSHDSLVESTGCSLGDKESLKSDYIRHQYTDNAHANFQKEKAKRLKRINAKVTLNSSTESSVYSSPEEKGMCKVHPNRSLLTQCKSVPQKQSRHNKAVRSKKAPDSICSPFHRPLLKDDKSLKHCRETGTQMAVNLYTLKKGNCVNARDAENQLQRDYSKFFTPTTTNLEKRTIMAKSDNAPQNLKKASKLPKKGLLKKEIQTYKKDTAIHFASSDINPFALPWQEIQKPNQGKNKHQVFGSATDISSKNPAVDVSMNRVIRCCSVDNGLSIENSLFHSHLSTFANNKRLSNTLSSVEGYKEQGSSEAECPTSSDNQIRLGRCNSYCSDTYGDGDNDSSQMSDDEVMVVCSSEQESLDTGYRDHSNLTCNQSTQTTTLEGMQKMRRRRKRSSTRIQKTCVGPESSRVPSTWASLHNMSLHLSQLIHNTSDLLGNIQYMGAKDTDHSAEDKVMQMPSGRYSNRDSSTQTAVDVAIQTDVNSISVNGEDDNKAPLMEGKSRHHEVNVIVRVIGSDVLGVSQEKESITLNKKASEKIQSMPDLHIGSSVDKSYLIAEAVSSKFRTSSPSLDMISQNQTHLNTDVSSVFPADYTPEQVSSSLGTASINSRPKSQTSKKHNNLNCSSKEVCFTDRASSPILTVEAGLGAQIVKSKSTQCLVNYPKTEFQEPVEELRKSLSPGALRLVEQEQPKFPSVKTKRSQKRSECTGQSGKPCDLTSFISVSSISLENVSDFSNLHSFGNPFSKESKEYSENNVPCRDNDLRNYQKSYSCPRERITVQSCTSISSYPNESLLFDCTSEESTIRKLQRNYIRTNAPTQSSSLISWHPNESQLFYCRQEESVTRNSQEMYKPNSHNLGNYHRESNDGEECWNGSESFDISEGTIQLHEDDAMSVAPSECNTDILININPFVDSIQKEHCKVPEDLPMHNKFTNWSGVSCQSQSSESRSLEQFQSAMRVPAKQKTKKSHTGAAISESCKAEFKALSDDRLREIERLRQEREKVMAAVRLDLNPHQLTVELAEAKLHYGLGETDTLLKLLKSDSIEEPFVVSKKQELYERHRKSIEGLRQKREERLRTCRRARSLSPSKHSVSTGQSQKSPVTATELPSQQREYLQKLPQAVVTSTSTTPPSKQEGACPSEIELLLQDYGRAREEARMEIARARDRLRERAEQEKRRLQQQALSQFLKDDLRFRTRASNSTLCTGSSLSLSSGPTSGYNSSNTVLLKEANRLSQTLQVSDKTKDAVVISSVPPVPASQNVGSHRPWLSAQDVRVEHTDVRVELDPQLPPSSSPPGWKRTLSLSSAPSVSTYFQDIAASAVSSAISEIRSAADGDLQNLLVGRSSGGWRHQGTERGVQAFYKSSSSLGRYSFLGAAELERPLPSLWCMIRDHSKTHLYHHCVHTTWTRPLDSSTQLVYLLTDCSTCRLSQPRDFCCISAESKQEGEWVLALRSVNEESLPPPNANAVRGELLPSAWLLQPGYQGGREIIRVVYLLQVDLGTPALPQRLLSSVARKQAAVIAELDAFFSL</sequence>
<feature type="coiled-coil region" evidence="4">
    <location>
        <begin position="3495"/>
        <end position="3537"/>
    </location>
</feature>
<dbReference type="Gene3D" id="2.60.200.20">
    <property type="match status" value="1"/>
</dbReference>
<dbReference type="InterPro" id="IPR023393">
    <property type="entry name" value="START-like_dom_sf"/>
</dbReference>
<dbReference type="SUPFAM" id="SSF55961">
    <property type="entry name" value="Bet v1-like"/>
    <property type="match status" value="1"/>
</dbReference>
<feature type="region of interest" description="Disordered" evidence="5">
    <location>
        <begin position="2729"/>
        <end position="2762"/>
    </location>
</feature>
<feature type="region of interest" description="Disordered" evidence="5">
    <location>
        <begin position="751"/>
        <end position="777"/>
    </location>
</feature>
<feature type="compositionally biased region" description="Polar residues" evidence="5">
    <location>
        <begin position="3434"/>
        <end position="3458"/>
    </location>
</feature>
<feature type="region of interest" description="Disordered" evidence="5">
    <location>
        <begin position="1136"/>
        <end position="1155"/>
    </location>
</feature>
<evidence type="ECO:0000256" key="2">
    <source>
        <dbReference type="ARBA" id="ARBA00022840"/>
    </source>
</evidence>
<dbReference type="GO" id="GO:0005524">
    <property type="term" value="F:ATP binding"/>
    <property type="evidence" value="ECO:0007669"/>
    <property type="project" value="UniProtKB-KW"/>
</dbReference>
<dbReference type="OrthoDB" id="3176171at2759"/>
<protein>
    <recommendedName>
        <fullName evidence="6">START domain-containing protein</fullName>
    </recommendedName>
</protein>
<accession>A0A8C9R596</accession>
<feature type="region of interest" description="Disordered" evidence="5">
    <location>
        <begin position="2165"/>
        <end position="2188"/>
    </location>
</feature>
<feature type="region of interest" description="Disordered" evidence="5">
    <location>
        <begin position="475"/>
        <end position="521"/>
    </location>
</feature>
<keyword evidence="4" id="KW-0175">Coiled coil</keyword>
<feature type="compositionally biased region" description="Basic and acidic residues" evidence="5">
    <location>
        <begin position="2176"/>
        <end position="2185"/>
    </location>
</feature>
<evidence type="ECO:0000256" key="5">
    <source>
        <dbReference type="SAM" id="MobiDB-lite"/>
    </source>
</evidence>
<evidence type="ECO:0000256" key="1">
    <source>
        <dbReference type="ARBA" id="ARBA00022741"/>
    </source>
</evidence>
<organism evidence="7 8">
    <name type="scientific">Scleropages formosus</name>
    <name type="common">Asian bonytongue</name>
    <name type="synonym">Osteoglossum formosum</name>
    <dbReference type="NCBI Taxonomy" id="113540"/>
    <lineage>
        <taxon>Eukaryota</taxon>
        <taxon>Metazoa</taxon>
        <taxon>Chordata</taxon>
        <taxon>Craniata</taxon>
        <taxon>Vertebrata</taxon>
        <taxon>Euteleostomi</taxon>
        <taxon>Actinopterygii</taxon>
        <taxon>Neopterygii</taxon>
        <taxon>Teleostei</taxon>
        <taxon>Osteoglossocephala</taxon>
        <taxon>Osteoglossomorpha</taxon>
        <taxon>Osteoglossiformes</taxon>
        <taxon>Osteoglossidae</taxon>
        <taxon>Scleropages</taxon>
    </lineage>
</organism>
<keyword evidence="3" id="KW-0505">Motor protein</keyword>
<reference evidence="7" key="3">
    <citation type="submission" date="2025-09" db="UniProtKB">
        <authorList>
            <consortium name="Ensembl"/>
        </authorList>
    </citation>
    <scope>IDENTIFICATION</scope>
</reference>
<gene>
    <name evidence="7" type="primary">stard9</name>
</gene>
<keyword evidence="8" id="KW-1185">Reference proteome</keyword>
<feature type="compositionally biased region" description="Basic residues" evidence="5">
    <location>
        <begin position="2738"/>
        <end position="2747"/>
    </location>
</feature>